<keyword evidence="2" id="KW-0472">Membrane</keyword>
<feature type="region of interest" description="Disordered" evidence="1">
    <location>
        <begin position="113"/>
        <end position="132"/>
    </location>
</feature>
<reference evidence="3 4" key="1">
    <citation type="submission" date="2022-06" db="EMBL/GenBank/DDBJ databases">
        <authorList>
            <person name="Liu G."/>
        </authorList>
    </citation>
    <scope>NUCLEOTIDE SEQUENCE [LARGE SCALE GENOMIC DNA]</scope>
    <source>
        <strain evidence="3 4">E4</strain>
    </source>
</reference>
<evidence type="ECO:0000313" key="3">
    <source>
        <dbReference type="EMBL" id="USA62140.1"/>
    </source>
</evidence>
<sequence>MLHGLLRLPVARFGMPVYIAAMLLAQIGRLDLAATGLLGVIAVTLTLLGFRRTLLHIVLAEMKRLAALLGRDSAVTIAGVIGLDGAEIRHGKILPCRAGAHQRPLMRGLRGGMERREDNWPSGPSITTGSWV</sequence>
<name>A0ABY4U7S6_9SPHN</name>
<evidence type="ECO:0000256" key="1">
    <source>
        <dbReference type="SAM" id="MobiDB-lite"/>
    </source>
</evidence>
<evidence type="ECO:0000313" key="4">
    <source>
        <dbReference type="Proteomes" id="UP001056619"/>
    </source>
</evidence>
<dbReference type="Proteomes" id="UP001056619">
    <property type="component" value="Chromosome"/>
</dbReference>
<keyword evidence="2" id="KW-1133">Transmembrane helix</keyword>
<evidence type="ECO:0000256" key="2">
    <source>
        <dbReference type="SAM" id="Phobius"/>
    </source>
</evidence>
<feature type="transmembrane region" description="Helical" evidence="2">
    <location>
        <begin position="33"/>
        <end position="54"/>
    </location>
</feature>
<dbReference type="RefSeq" id="WP_301642598.1">
    <property type="nucleotide sequence ID" value="NZ_CP098494.1"/>
</dbReference>
<feature type="compositionally biased region" description="Polar residues" evidence="1">
    <location>
        <begin position="122"/>
        <end position="132"/>
    </location>
</feature>
<feature type="transmembrane region" description="Helical" evidence="2">
    <location>
        <begin position="9"/>
        <end position="27"/>
    </location>
</feature>
<keyword evidence="4" id="KW-1185">Reference proteome</keyword>
<accession>A0ABY4U7S6</accession>
<gene>
    <name evidence="3" type="ORF">NCF85_03935</name>
</gene>
<evidence type="ECO:0008006" key="5">
    <source>
        <dbReference type="Google" id="ProtNLM"/>
    </source>
</evidence>
<dbReference type="EMBL" id="CP098494">
    <property type="protein sequence ID" value="USA62140.1"/>
    <property type="molecule type" value="Genomic_DNA"/>
</dbReference>
<keyword evidence="2" id="KW-0812">Transmembrane</keyword>
<organism evidence="3 4">
    <name type="scientific">Qipengyuania citrea</name>
    <dbReference type="NCBI Taxonomy" id="225971"/>
    <lineage>
        <taxon>Bacteria</taxon>
        <taxon>Pseudomonadati</taxon>
        <taxon>Pseudomonadota</taxon>
        <taxon>Alphaproteobacteria</taxon>
        <taxon>Sphingomonadales</taxon>
        <taxon>Erythrobacteraceae</taxon>
        <taxon>Qipengyuania</taxon>
    </lineage>
</organism>
<protein>
    <recommendedName>
        <fullName evidence="5">ABC transmembrane type-1 domain-containing protein</fullName>
    </recommendedName>
</protein>
<proteinExistence type="predicted"/>